<gene>
    <name evidence="4" type="ORF">G6R28_05735</name>
</gene>
<accession>A0ABS5QUX4</accession>
<dbReference type="PROSITE" id="PS50977">
    <property type="entry name" value="HTH_TETR_2"/>
    <property type="match status" value="1"/>
</dbReference>
<reference evidence="4 5" key="1">
    <citation type="submission" date="2020-02" db="EMBL/GenBank/DDBJ databases">
        <title>Fructobacillus sp. isolated from paper mulberry of Taiwan.</title>
        <authorList>
            <person name="Lin S.-T."/>
        </authorList>
    </citation>
    <scope>NUCLEOTIDE SEQUENCE [LARGE SCALE GENOMIC DNA]</scope>
    <source>
        <strain evidence="4 5">M1-21</strain>
    </source>
</reference>
<sequence>MPKAMFDNLKEEKKQQIESALLTVFSKSNLLSVSVKEIVEEAKIPRGSFYTYFDDQIDAYSYVLAIVLKRVHESMKGQNPFQATKDFIEGIDENPDKDFLSHYYVINEAILEAQKDETEPEAGDGNLQNWLASVAVHHLIRRFFLNPGDKVAILDRLSALEDWL</sequence>
<keyword evidence="5" id="KW-1185">Reference proteome</keyword>
<dbReference type="Gene3D" id="1.10.357.10">
    <property type="entry name" value="Tetracycline Repressor, domain 2"/>
    <property type="match status" value="1"/>
</dbReference>
<evidence type="ECO:0000259" key="3">
    <source>
        <dbReference type="PROSITE" id="PS50977"/>
    </source>
</evidence>
<evidence type="ECO:0000313" key="5">
    <source>
        <dbReference type="Proteomes" id="UP000735205"/>
    </source>
</evidence>
<dbReference type="SUPFAM" id="SSF46689">
    <property type="entry name" value="Homeodomain-like"/>
    <property type="match status" value="1"/>
</dbReference>
<dbReference type="EMBL" id="JAAMFJ010000003">
    <property type="protein sequence ID" value="MBS9336727.1"/>
    <property type="molecule type" value="Genomic_DNA"/>
</dbReference>
<dbReference type="Proteomes" id="UP000735205">
    <property type="component" value="Unassembled WGS sequence"/>
</dbReference>
<name>A0ABS5QUX4_9LACO</name>
<keyword evidence="1 2" id="KW-0238">DNA-binding</keyword>
<comment type="caution">
    <text evidence="4">The sequence shown here is derived from an EMBL/GenBank/DDBJ whole genome shotgun (WGS) entry which is preliminary data.</text>
</comment>
<dbReference type="RefSeq" id="WP_213793285.1">
    <property type="nucleotide sequence ID" value="NZ_JAAMFJ010000003.1"/>
</dbReference>
<feature type="domain" description="HTH tetR-type" evidence="3">
    <location>
        <begin position="11"/>
        <end position="71"/>
    </location>
</feature>
<dbReference type="InterPro" id="IPR001647">
    <property type="entry name" value="HTH_TetR"/>
</dbReference>
<evidence type="ECO:0000256" key="2">
    <source>
        <dbReference type="PROSITE-ProRule" id="PRU00335"/>
    </source>
</evidence>
<dbReference type="InterPro" id="IPR009057">
    <property type="entry name" value="Homeodomain-like_sf"/>
</dbReference>
<organism evidence="4 5">
    <name type="scientific">Fructobacillus papyrifericola</name>
    <dbReference type="NCBI Taxonomy" id="2713172"/>
    <lineage>
        <taxon>Bacteria</taxon>
        <taxon>Bacillati</taxon>
        <taxon>Bacillota</taxon>
        <taxon>Bacilli</taxon>
        <taxon>Lactobacillales</taxon>
        <taxon>Lactobacillaceae</taxon>
        <taxon>Fructobacillus</taxon>
    </lineage>
</organism>
<evidence type="ECO:0000256" key="1">
    <source>
        <dbReference type="ARBA" id="ARBA00023125"/>
    </source>
</evidence>
<feature type="DNA-binding region" description="H-T-H motif" evidence="2">
    <location>
        <begin position="34"/>
        <end position="53"/>
    </location>
</feature>
<evidence type="ECO:0000313" key="4">
    <source>
        <dbReference type="EMBL" id="MBS9336727.1"/>
    </source>
</evidence>
<dbReference type="Pfam" id="PF00440">
    <property type="entry name" value="TetR_N"/>
    <property type="match status" value="1"/>
</dbReference>
<proteinExistence type="predicted"/>
<protein>
    <submittedName>
        <fullName evidence="4">TetR/AcrR family transcriptional regulator</fullName>
    </submittedName>
</protein>